<protein>
    <recommendedName>
        <fullName evidence="1">Protein kinase domain-containing protein</fullName>
    </recommendedName>
</protein>
<dbReference type="SUPFAM" id="SSF56112">
    <property type="entry name" value="Protein kinase-like (PK-like)"/>
    <property type="match status" value="1"/>
</dbReference>
<dbReference type="GO" id="GO:0004672">
    <property type="term" value="F:protein kinase activity"/>
    <property type="evidence" value="ECO:0007669"/>
    <property type="project" value="InterPro"/>
</dbReference>
<comment type="caution">
    <text evidence="2">The sequence shown here is derived from an EMBL/GenBank/DDBJ whole genome shotgun (WGS) entry which is preliminary data.</text>
</comment>
<dbReference type="Gene3D" id="1.10.510.10">
    <property type="entry name" value="Transferase(Phosphotransferase) domain 1"/>
    <property type="match status" value="1"/>
</dbReference>
<dbReference type="PROSITE" id="PS50011">
    <property type="entry name" value="PROTEIN_KINASE_DOM"/>
    <property type="match status" value="1"/>
</dbReference>
<sequence length="473" mass="50944">MPLPVKLPLLPAAMQELTALVKDQGITGGFKEDDGSAAQLAYVLSGAVTGKLFVQWEQEPLVADAVNQCIVKIIMTVDDLLPFGDRLGLVFSRDRGDTESGMTNVSANGRILRPDGAFFFNGNRMGAKLEEKDNTYPISQPLRELGEKTAVWSPLYYGSLPYLLCIAIAGSLVQFCAVERGAPSTAVAIGAPYDMQRTGDRAALAIATFNFYRLLKAASAYLPSSVLTVGRDLKHKVTLDGGSSYTRTLHFLSDSLAVRKSITPWPVYAERWGVEFSDIALAYSATSTASGLIHVSLNGGEPTLNGVKYLVQLGPIGLQRADIRVASESQLRNAAHGILHGLNALHQAELVHRDLRWPNLACDMESASRFYLLDLEMCARADCKPAMAHPPAHWGPHALIGSLYTAASDLHCMGVMLRQYVNLATSDNARNFLGIVSAHAKDLHESAVELLQHPWISCAGAACTAAGALQGEV</sequence>
<dbReference type="Proteomes" id="UP000664859">
    <property type="component" value="Unassembled WGS sequence"/>
</dbReference>
<dbReference type="EMBL" id="JAFCMP010000290">
    <property type="protein sequence ID" value="KAG5181785.1"/>
    <property type="molecule type" value="Genomic_DNA"/>
</dbReference>
<dbReference type="AlphaFoldDB" id="A0A835YUR6"/>
<dbReference type="OrthoDB" id="541922at2759"/>
<dbReference type="InterPro" id="IPR011009">
    <property type="entry name" value="Kinase-like_dom_sf"/>
</dbReference>
<dbReference type="Pfam" id="PF00069">
    <property type="entry name" value="Pkinase"/>
    <property type="match status" value="1"/>
</dbReference>
<evidence type="ECO:0000313" key="3">
    <source>
        <dbReference type="Proteomes" id="UP000664859"/>
    </source>
</evidence>
<organism evidence="2 3">
    <name type="scientific">Tribonema minus</name>
    <dbReference type="NCBI Taxonomy" id="303371"/>
    <lineage>
        <taxon>Eukaryota</taxon>
        <taxon>Sar</taxon>
        <taxon>Stramenopiles</taxon>
        <taxon>Ochrophyta</taxon>
        <taxon>PX clade</taxon>
        <taxon>Xanthophyceae</taxon>
        <taxon>Tribonematales</taxon>
        <taxon>Tribonemataceae</taxon>
        <taxon>Tribonema</taxon>
    </lineage>
</organism>
<name>A0A835YUR6_9STRA</name>
<dbReference type="GO" id="GO:0005524">
    <property type="term" value="F:ATP binding"/>
    <property type="evidence" value="ECO:0007669"/>
    <property type="project" value="InterPro"/>
</dbReference>
<proteinExistence type="predicted"/>
<feature type="domain" description="Protein kinase" evidence="1">
    <location>
        <begin position="200"/>
        <end position="473"/>
    </location>
</feature>
<keyword evidence="3" id="KW-1185">Reference proteome</keyword>
<gene>
    <name evidence="2" type="ORF">JKP88DRAFT_199683</name>
</gene>
<reference evidence="2" key="1">
    <citation type="submission" date="2021-02" db="EMBL/GenBank/DDBJ databases">
        <title>First Annotated Genome of the Yellow-green Alga Tribonema minus.</title>
        <authorList>
            <person name="Mahan K.M."/>
        </authorList>
    </citation>
    <scope>NUCLEOTIDE SEQUENCE</scope>
    <source>
        <strain evidence="2">UTEX B ZZ1240</strain>
    </source>
</reference>
<evidence type="ECO:0000313" key="2">
    <source>
        <dbReference type="EMBL" id="KAG5181785.1"/>
    </source>
</evidence>
<accession>A0A835YUR6</accession>
<dbReference type="InterPro" id="IPR000719">
    <property type="entry name" value="Prot_kinase_dom"/>
</dbReference>
<evidence type="ECO:0000259" key="1">
    <source>
        <dbReference type="PROSITE" id="PS50011"/>
    </source>
</evidence>